<dbReference type="InterPro" id="IPR007387">
    <property type="entry name" value="TRAP_DctQ"/>
</dbReference>
<keyword evidence="7 9" id="KW-0472">Membrane</keyword>
<dbReference type="AlphaFoldDB" id="A0A1I6IMC6"/>
<dbReference type="GO" id="GO:0015740">
    <property type="term" value="P:C4-dicarboxylate transport"/>
    <property type="evidence" value="ECO:0007669"/>
    <property type="project" value="TreeGrafter"/>
</dbReference>
<evidence type="ECO:0000256" key="9">
    <source>
        <dbReference type="RuleBase" id="RU369079"/>
    </source>
</evidence>
<feature type="transmembrane region" description="Helical" evidence="9">
    <location>
        <begin position="90"/>
        <end position="112"/>
    </location>
</feature>
<dbReference type="STRING" id="650891.SAMN05216203_2482"/>
<dbReference type="Pfam" id="PF04290">
    <property type="entry name" value="DctQ"/>
    <property type="match status" value="1"/>
</dbReference>
<organism evidence="11 12">
    <name type="scientific">Marinobacter daqiaonensis</name>
    <dbReference type="NCBI Taxonomy" id="650891"/>
    <lineage>
        <taxon>Bacteria</taxon>
        <taxon>Pseudomonadati</taxon>
        <taxon>Pseudomonadota</taxon>
        <taxon>Gammaproteobacteria</taxon>
        <taxon>Pseudomonadales</taxon>
        <taxon>Marinobacteraceae</taxon>
        <taxon>Marinobacter</taxon>
    </lineage>
</organism>
<evidence type="ECO:0000313" key="12">
    <source>
        <dbReference type="Proteomes" id="UP000198644"/>
    </source>
</evidence>
<evidence type="ECO:0000256" key="8">
    <source>
        <dbReference type="ARBA" id="ARBA00038436"/>
    </source>
</evidence>
<dbReference type="PANTHER" id="PTHR35011:SF10">
    <property type="entry name" value="TRAP TRANSPORTER SMALL PERMEASE PROTEIN"/>
    <property type="match status" value="1"/>
</dbReference>
<dbReference type="OrthoDB" id="7866619at2"/>
<feature type="domain" description="Tripartite ATP-independent periplasmic transporters DctQ component" evidence="10">
    <location>
        <begin position="26"/>
        <end position="155"/>
    </location>
</feature>
<proteinExistence type="inferred from homology"/>
<keyword evidence="5 9" id="KW-0812">Transmembrane</keyword>
<keyword evidence="12" id="KW-1185">Reference proteome</keyword>
<dbReference type="Proteomes" id="UP000198644">
    <property type="component" value="Unassembled WGS sequence"/>
</dbReference>
<keyword evidence="6 9" id="KW-1133">Transmembrane helix</keyword>
<evidence type="ECO:0000259" key="10">
    <source>
        <dbReference type="Pfam" id="PF04290"/>
    </source>
</evidence>
<dbReference type="GO" id="GO:0022857">
    <property type="term" value="F:transmembrane transporter activity"/>
    <property type="evidence" value="ECO:0007669"/>
    <property type="project" value="UniProtKB-UniRule"/>
</dbReference>
<evidence type="ECO:0000256" key="5">
    <source>
        <dbReference type="ARBA" id="ARBA00022692"/>
    </source>
</evidence>
<reference evidence="12" key="1">
    <citation type="submission" date="2016-10" db="EMBL/GenBank/DDBJ databases">
        <authorList>
            <person name="Varghese N."/>
            <person name="Submissions S."/>
        </authorList>
    </citation>
    <scope>NUCLEOTIDE SEQUENCE [LARGE SCALE GENOMIC DNA]</scope>
    <source>
        <strain evidence="12">CGMCC 1.9167</strain>
    </source>
</reference>
<comment type="subunit">
    <text evidence="9">The complex comprises the extracytoplasmic solute receptor protein and the two transmembrane proteins.</text>
</comment>
<evidence type="ECO:0000313" key="11">
    <source>
        <dbReference type="EMBL" id="SFR67895.1"/>
    </source>
</evidence>
<comment type="function">
    <text evidence="9">Part of the tripartite ATP-independent periplasmic (TRAP) transport system.</text>
</comment>
<evidence type="ECO:0000256" key="3">
    <source>
        <dbReference type="ARBA" id="ARBA00022475"/>
    </source>
</evidence>
<feature type="transmembrane region" description="Helical" evidence="9">
    <location>
        <begin position="51"/>
        <end position="69"/>
    </location>
</feature>
<evidence type="ECO:0000256" key="1">
    <source>
        <dbReference type="ARBA" id="ARBA00004429"/>
    </source>
</evidence>
<protein>
    <recommendedName>
        <fullName evidence="9">TRAP transporter small permease protein</fullName>
    </recommendedName>
</protein>
<keyword evidence="2 9" id="KW-0813">Transport</keyword>
<evidence type="ECO:0000256" key="7">
    <source>
        <dbReference type="ARBA" id="ARBA00023136"/>
    </source>
</evidence>
<gene>
    <name evidence="11" type="ORF">SAMN05216203_2482</name>
</gene>
<comment type="subcellular location">
    <subcellularLocation>
        <location evidence="1 9">Cell inner membrane</location>
        <topology evidence="1 9">Multi-pass membrane protein</topology>
    </subcellularLocation>
</comment>
<feature type="transmembrane region" description="Helical" evidence="9">
    <location>
        <begin position="12"/>
        <end position="39"/>
    </location>
</feature>
<keyword evidence="3" id="KW-1003">Cell membrane</keyword>
<feature type="transmembrane region" description="Helical" evidence="9">
    <location>
        <begin position="132"/>
        <end position="150"/>
    </location>
</feature>
<keyword evidence="4 9" id="KW-0997">Cell inner membrane</keyword>
<sequence>MGFWQKLGKLEGGLASVGAGFCLFAIMIMTVLSVLGRYVFNMDLIPGGYNLIERVAFPLLVFWAVPLAHRDGMFPKFDMLQAKLPPLIHRILASLVLLVEIIIFLVVMWHVTDFAWKSTESGRQFQISSTHWPIWPVILMVPLAFGLMLLEMCRLFWVTATGRDTPNHRTADKVSPVPTHHS</sequence>
<dbReference type="InterPro" id="IPR055348">
    <property type="entry name" value="DctQ"/>
</dbReference>
<dbReference type="RefSeq" id="WP_092012869.1">
    <property type="nucleotide sequence ID" value="NZ_FOYW01000001.1"/>
</dbReference>
<comment type="similarity">
    <text evidence="8 9">Belongs to the TRAP transporter small permease family.</text>
</comment>
<dbReference type="EMBL" id="FOYW01000001">
    <property type="protein sequence ID" value="SFR67895.1"/>
    <property type="molecule type" value="Genomic_DNA"/>
</dbReference>
<name>A0A1I6IMC6_9GAMM</name>
<accession>A0A1I6IMC6</accession>
<evidence type="ECO:0000256" key="4">
    <source>
        <dbReference type="ARBA" id="ARBA00022519"/>
    </source>
</evidence>
<evidence type="ECO:0000256" key="6">
    <source>
        <dbReference type="ARBA" id="ARBA00022989"/>
    </source>
</evidence>
<dbReference type="GO" id="GO:0005886">
    <property type="term" value="C:plasma membrane"/>
    <property type="evidence" value="ECO:0007669"/>
    <property type="project" value="UniProtKB-SubCell"/>
</dbReference>
<dbReference type="PANTHER" id="PTHR35011">
    <property type="entry name" value="2,3-DIKETO-L-GULONATE TRAP TRANSPORTER SMALL PERMEASE PROTEIN YIAM"/>
    <property type="match status" value="1"/>
</dbReference>
<evidence type="ECO:0000256" key="2">
    <source>
        <dbReference type="ARBA" id="ARBA00022448"/>
    </source>
</evidence>